<organism evidence="1 2">
    <name type="scientific">Kineosporia mesophila</name>
    <dbReference type="NCBI Taxonomy" id="566012"/>
    <lineage>
        <taxon>Bacteria</taxon>
        <taxon>Bacillati</taxon>
        <taxon>Actinomycetota</taxon>
        <taxon>Actinomycetes</taxon>
        <taxon>Kineosporiales</taxon>
        <taxon>Kineosporiaceae</taxon>
        <taxon>Kineosporia</taxon>
    </lineage>
</organism>
<dbReference type="Proteomes" id="UP001501074">
    <property type="component" value="Unassembled WGS sequence"/>
</dbReference>
<proteinExistence type="predicted"/>
<gene>
    <name evidence="1" type="ORF">GCM10022223_60550</name>
</gene>
<reference evidence="2" key="1">
    <citation type="journal article" date="2019" name="Int. J. Syst. Evol. Microbiol.">
        <title>The Global Catalogue of Microorganisms (GCM) 10K type strain sequencing project: providing services to taxonomists for standard genome sequencing and annotation.</title>
        <authorList>
            <consortium name="The Broad Institute Genomics Platform"/>
            <consortium name="The Broad Institute Genome Sequencing Center for Infectious Disease"/>
            <person name="Wu L."/>
            <person name="Ma J."/>
        </authorList>
    </citation>
    <scope>NUCLEOTIDE SEQUENCE [LARGE SCALE GENOMIC DNA]</scope>
    <source>
        <strain evidence="2">JCM 16902</strain>
    </source>
</reference>
<sequence>MDAPGVPIWLLDMDGVINGIRPGWARAPRTTSLEAKGVEYRIRYAPELIRRIRGLHQTRQVDLRWATTWACHTRRLNNLYDLQGVPPAFALPRGDDTSRERVGELKVRAALAVVRAGQRLIWTDDEAIPAQGPVREELEGCGALLVVPDDSRCLRPDDMDAIERYASARGHG</sequence>
<comment type="caution">
    <text evidence="1">The sequence shown here is derived from an EMBL/GenBank/DDBJ whole genome shotgun (WGS) entry which is preliminary data.</text>
</comment>
<protein>
    <recommendedName>
        <fullName evidence="3">Secreted protein</fullName>
    </recommendedName>
</protein>
<evidence type="ECO:0000313" key="1">
    <source>
        <dbReference type="EMBL" id="GAA3634128.1"/>
    </source>
</evidence>
<evidence type="ECO:0000313" key="2">
    <source>
        <dbReference type="Proteomes" id="UP001501074"/>
    </source>
</evidence>
<accession>A0ABP7AK33</accession>
<dbReference type="EMBL" id="BAAAZO010000012">
    <property type="protein sequence ID" value="GAA3634128.1"/>
    <property type="molecule type" value="Genomic_DNA"/>
</dbReference>
<keyword evidence="2" id="KW-1185">Reference proteome</keyword>
<evidence type="ECO:0008006" key="3">
    <source>
        <dbReference type="Google" id="ProtNLM"/>
    </source>
</evidence>
<name>A0ABP7AK33_9ACTN</name>
<dbReference type="RefSeq" id="WP_231485730.1">
    <property type="nucleotide sequence ID" value="NZ_BAAAZO010000012.1"/>
</dbReference>